<name>C1EGD8_MICCC</name>
<feature type="compositionally biased region" description="Low complexity" evidence="6">
    <location>
        <begin position="25"/>
        <end position="37"/>
    </location>
</feature>
<dbReference type="PROSITE" id="PS00447">
    <property type="entry name" value="DNA_POLYMERASE_A"/>
    <property type="match status" value="1"/>
</dbReference>
<sequence>MAPDEVLKQQLKHLFGESDSQGSEPDAAGAAGVLGAPPRAPPPASMQPRIDAAARPPPPANRADWNPSGAEPAPAVSPAASPAVCVQSEPARRLRYVVPPKDADKENALGEKAPGNTNGTRGSKPRSKSGFNQRDPNQRTLSQAFRGDVNGDGDGDGDGDGEARRAAAARWTDPTPRDASRAGGPDVRAPASKRVRRAKAPAKAPAAAATSGARDRRRPETLRCTDAAKDTSDAAVLAEFEAMSANAAACAVGVLTVDVVGDASFGHRSNLRPDYTYSGGKDAADDARRAAKDWLDALPAGHPRKEVGWGGAIERKAVAFGVVFLGREIPDVAGSNPAGGAMYVFRVDASDGRVATREQSDALVRAVGFHKRAVDGTRDGTQDGTLCRPRPVVVHHAQAVTRELAKARVHVDPHALEVMDTRCMAWLAAPDDAHEGGIAAVTSRFNGVNDGSGGATTTNAFDRVGAGDETSDDVLGGLRADILASASLAQRLRATAGLDPNVVRTEGKVAAALGQMEHVGLGFDPSAVRAAVGDLRRKLAGIEESAAAAMPDGARVNLASPQQVAEALYGTLKLPPPSSNAQQGAKTAQLTTKDDALRSLRDKRLHPLPGLVLEYRAVSKTIAMCNSYASMARGKRLRCDWNNTRTATGRLSSTNPNIQAVGKDETGEFSLRRAFSAPPGKVLLAADYSQIELRMLAHLAGDRGLVALLRRQITDGGDVFERIWNAGRGAPPETPVAKEDRDRAKRTVYGLLYGQGKTGLAEKLGCTGDVAQGLINAFFRAFPGVRAFVTRTKERARVEKRVVLPSGRHRPLPGFASADQRERAGAERKAVNSLIQGSAADLMKIAMCRWLAAASPVGFEPTTTEHADVASTAATLPARLVAQIHDELLFECEDSPTAVRAAAQVVAACMERAVPQLAVPTPAKVSVGRTWAELEPLGEWLARRSGTLGGDPD</sequence>
<proteinExistence type="predicted"/>
<dbReference type="GeneID" id="8248676"/>
<feature type="compositionally biased region" description="Polar residues" evidence="6">
    <location>
        <begin position="129"/>
        <end position="143"/>
    </location>
</feature>
<feature type="compositionally biased region" description="Acidic residues" evidence="6">
    <location>
        <begin position="151"/>
        <end position="160"/>
    </location>
</feature>
<dbReference type="KEGG" id="mis:MICPUN_103801"/>
<evidence type="ECO:0000256" key="3">
    <source>
        <dbReference type="ARBA" id="ARBA00022695"/>
    </source>
</evidence>
<keyword evidence="3" id="KW-0548">Nucleotidyltransferase</keyword>
<dbReference type="PANTHER" id="PTHR10133">
    <property type="entry name" value="DNA POLYMERASE I"/>
    <property type="match status" value="1"/>
</dbReference>
<dbReference type="EMBL" id="CP001331">
    <property type="protein sequence ID" value="ACO67005.1"/>
    <property type="molecule type" value="Genomic_DNA"/>
</dbReference>
<reference evidence="8 9" key="1">
    <citation type="journal article" date="2009" name="Science">
        <title>Green evolution and dynamic adaptations revealed by genomes of the marine picoeukaryotes Micromonas.</title>
        <authorList>
            <person name="Worden A.Z."/>
            <person name="Lee J.H."/>
            <person name="Mock T."/>
            <person name="Rouze P."/>
            <person name="Simmons M.P."/>
            <person name="Aerts A.L."/>
            <person name="Allen A.E."/>
            <person name="Cuvelier M.L."/>
            <person name="Derelle E."/>
            <person name="Everett M.V."/>
            <person name="Foulon E."/>
            <person name="Grimwood J."/>
            <person name="Gundlach H."/>
            <person name="Henrissat B."/>
            <person name="Napoli C."/>
            <person name="McDonald S.M."/>
            <person name="Parker M.S."/>
            <person name="Rombauts S."/>
            <person name="Salamov A."/>
            <person name="Von Dassow P."/>
            <person name="Badger J.H."/>
            <person name="Coutinho P.M."/>
            <person name="Demir E."/>
            <person name="Dubchak I."/>
            <person name="Gentemann C."/>
            <person name="Eikrem W."/>
            <person name="Gready J.E."/>
            <person name="John U."/>
            <person name="Lanier W."/>
            <person name="Lindquist E.A."/>
            <person name="Lucas S."/>
            <person name="Mayer K.F."/>
            <person name="Moreau H."/>
            <person name="Not F."/>
            <person name="Otillar R."/>
            <person name="Panaud O."/>
            <person name="Pangilinan J."/>
            <person name="Paulsen I."/>
            <person name="Piegu B."/>
            <person name="Poliakov A."/>
            <person name="Robbens S."/>
            <person name="Schmutz J."/>
            <person name="Toulza E."/>
            <person name="Wyss T."/>
            <person name="Zelensky A."/>
            <person name="Zhou K."/>
            <person name="Armbrust E.V."/>
            <person name="Bhattacharya D."/>
            <person name="Goodenough U.W."/>
            <person name="Van de Peer Y."/>
            <person name="Grigoriev I.V."/>
        </authorList>
    </citation>
    <scope>NUCLEOTIDE SEQUENCE [LARGE SCALE GENOMIC DNA]</scope>
    <source>
        <strain evidence="9">RCC299 / NOUM17</strain>
    </source>
</reference>
<feature type="compositionally biased region" description="Low complexity" evidence="6">
    <location>
        <begin position="201"/>
        <end position="212"/>
    </location>
</feature>
<keyword evidence="2" id="KW-0808">Transferase</keyword>
<evidence type="ECO:0000256" key="1">
    <source>
        <dbReference type="ARBA" id="ARBA00012417"/>
    </source>
</evidence>
<dbReference type="RefSeq" id="XP_002505747.1">
    <property type="nucleotide sequence ID" value="XM_002505701.1"/>
</dbReference>
<feature type="region of interest" description="Disordered" evidence="6">
    <location>
        <begin position="1"/>
        <end position="223"/>
    </location>
</feature>
<gene>
    <name evidence="8" type="ORF">MICPUN_103801</name>
</gene>
<evidence type="ECO:0000256" key="6">
    <source>
        <dbReference type="SAM" id="MobiDB-lite"/>
    </source>
</evidence>
<dbReference type="OMA" id="CDDAREC"/>
<dbReference type="STRING" id="296587.C1EGD8"/>
<dbReference type="Gene3D" id="1.10.150.20">
    <property type="entry name" value="5' to 3' exonuclease, C-terminal subdomain"/>
    <property type="match status" value="1"/>
</dbReference>
<dbReference type="GO" id="GO:0006261">
    <property type="term" value="P:DNA-templated DNA replication"/>
    <property type="evidence" value="ECO:0007669"/>
    <property type="project" value="InterPro"/>
</dbReference>
<dbReference type="CDD" id="cd08638">
    <property type="entry name" value="DNA_pol_A_theta"/>
    <property type="match status" value="1"/>
</dbReference>
<evidence type="ECO:0000259" key="7">
    <source>
        <dbReference type="SMART" id="SM00482"/>
    </source>
</evidence>
<evidence type="ECO:0000313" key="9">
    <source>
        <dbReference type="Proteomes" id="UP000002009"/>
    </source>
</evidence>
<dbReference type="Gene3D" id="3.30.70.370">
    <property type="match status" value="1"/>
</dbReference>
<keyword evidence="4" id="KW-0239">DNA-directed DNA polymerase</keyword>
<dbReference type="AlphaFoldDB" id="C1EGD8"/>
<dbReference type="InterPro" id="IPR043502">
    <property type="entry name" value="DNA/RNA_pol_sf"/>
</dbReference>
<dbReference type="eggNOG" id="KOG0950">
    <property type="taxonomic scope" value="Eukaryota"/>
</dbReference>
<dbReference type="SUPFAM" id="SSF56672">
    <property type="entry name" value="DNA/RNA polymerases"/>
    <property type="match status" value="1"/>
</dbReference>
<dbReference type="GO" id="GO:0006302">
    <property type="term" value="P:double-strand break repair"/>
    <property type="evidence" value="ECO:0007669"/>
    <property type="project" value="TreeGrafter"/>
</dbReference>
<comment type="catalytic activity">
    <reaction evidence="5">
        <text>DNA(n) + a 2'-deoxyribonucleoside 5'-triphosphate = DNA(n+1) + diphosphate</text>
        <dbReference type="Rhea" id="RHEA:22508"/>
        <dbReference type="Rhea" id="RHEA-COMP:17339"/>
        <dbReference type="Rhea" id="RHEA-COMP:17340"/>
        <dbReference type="ChEBI" id="CHEBI:33019"/>
        <dbReference type="ChEBI" id="CHEBI:61560"/>
        <dbReference type="ChEBI" id="CHEBI:173112"/>
        <dbReference type="EC" id="2.7.7.7"/>
    </reaction>
</comment>
<evidence type="ECO:0000256" key="2">
    <source>
        <dbReference type="ARBA" id="ARBA00022679"/>
    </source>
</evidence>
<dbReference type="PRINTS" id="PR00868">
    <property type="entry name" value="DNAPOLI"/>
</dbReference>
<dbReference type="GO" id="GO:0003677">
    <property type="term" value="F:DNA binding"/>
    <property type="evidence" value="ECO:0007669"/>
    <property type="project" value="InterPro"/>
</dbReference>
<feature type="compositionally biased region" description="Low complexity" evidence="6">
    <location>
        <begin position="61"/>
        <end position="86"/>
    </location>
</feature>
<evidence type="ECO:0000313" key="8">
    <source>
        <dbReference type="EMBL" id="ACO67005.1"/>
    </source>
</evidence>
<dbReference type="Gene3D" id="1.20.1060.10">
    <property type="entry name" value="Taq DNA Polymerase, Chain T, domain 4"/>
    <property type="match status" value="1"/>
</dbReference>
<dbReference type="EC" id="2.7.7.7" evidence="1"/>
<evidence type="ECO:0000256" key="5">
    <source>
        <dbReference type="ARBA" id="ARBA00049244"/>
    </source>
</evidence>
<dbReference type="Proteomes" id="UP000002009">
    <property type="component" value="Chromosome 13"/>
</dbReference>
<accession>C1EGD8</accession>
<dbReference type="PANTHER" id="PTHR10133:SF62">
    <property type="entry name" value="DNA POLYMERASE THETA"/>
    <property type="match status" value="1"/>
</dbReference>
<dbReference type="GO" id="GO:0003887">
    <property type="term" value="F:DNA-directed DNA polymerase activity"/>
    <property type="evidence" value="ECO:0007669"/>
    <property type="project" value="UniProtKB-KW"/>
</dbReference>
<protein>
    <recommendedName>
        <fullName evidence="1">DNA-directed DNA polymerase</fullName>
        <ecNumber evidence="1">2.7.7.7</ecNumber>
    </recommendedName>
</protein>
<evidence type="ECO:0000256" key="4">
    <source>
        <dbReference type="ARBA" id="ARBA00022932"/>
    </source>
</evidence>
<feature type="domain" description="DNA-directed DNA polymerase family A palm" evidence="7">
    <location>
        <begin position="668"/>
        <end position="896"/>
    </location>
</feature>
<dbReference type="InterPro" id="IPR001098">
    <property type="entry name" value="DNA-dir_DNA_pol_A_palm_dom"/>
</dbReference>
<feature type="compositionally biased region" description="Basic residues" evidence="6">
    <location>
        <begin position="191"/>
        <end position="200"/>
    </location>
</feature>
<dbReference type="SMART" id="SM00482">
    <property type="entry name" value="POLAc"/>
    <property type="match status" value="1"/>
</dbReference>
<dbReference type="OrthoDB" id="2320933at2759"/>
<dbReference type="InterPro" id="IPR002298">
    <property type="entry name" value="DNA_polymerase_A"/>
</dbReference>
<dbReference type="InterPro" id="IPR019760">
    <property type="entry name" value="DNA-dir_DNA_pol_A_CS"/>
</dbReference>
<keyword evidence="9" id="KW-1185">Reference proteome</keyword>
<feature type="compositionally biased region" description="Basic and acidic residues" evidence="6">
    <location>
        <begin position="213"/>
        <end position="223"/>
    </location>
</feature>
<dbReference type="InParanoid" id="C1EGD8"/>
<dbReference type="Pfam" id="PF00476">
    <property type="entry name" value="DNA_pol_A"/>
    <property type="match status" value="1"/>
</dbReference>
<organism evidence="8 9">
    <name type="scientific">Micromonas commoda (strain RCC299 / NOUM17 / CCMP2709)</name>
    <name type="common">Picoplanktonic green alga</name>
    <dbReference type="NCBI Taxonomy" id="296587"/>
    <lineage>
        <taxon>Eukaryota</taxon>
        <taxon>Viridiplantae</taxon>
        <taxon>Chlorophyta</taxon>
        <taxon>Mamiellophyceae</taxon>
        <taxon>Mamiellales</taxon>
        <taxon>Mamiellaceae</taxon>
        <taxon>Micromonas</taxon>
    </lineage>
</organism>